<evidence type="ECO:0000256" key="11">
    <source>
        <dbReference type="ARBA" id="ARBA00081210"/>
    </source>
</evidence>
<dbReference type="PROSITE" id="PS00124">
    <property type="entry name" value="FBPASE"/>
    <property type="match status" value="1"/>
</dbReference>
<dbReference type="RefSeq" id="WP_147013927.1">
    <property type="nucleotide sequence ID" value="NZ_VORB01000003.1"/>
</dbReference>
<evidence type="ECO:0000256" key="5">
    <source>
        <dbReference type="ARBA" id="ARBA00022490"/>
    </source>
</evidence>
<dbReference type="InterPro" id="IPR028343">
    <property type="entry name" value="FBPtase"/>
</dbReference>
<dbReference type="GO" id="GO:0005986">
    <property type="term" value="P:sucrose biosynthetic process"/>
    <property type="evidence" value="ECO:0007669"/>
    <property type="project" value="TreeGrafter"/>
</dbReference>
<feature type="binding site" evidence="12">
    <location>
        <position position="118"/>
    </location>
    <ligand>
        <name>Mg(2+)</name>
        <dbReference type="ChEBI" id="CHEBI:18420"/>
        <label>1</label>
    </ligand>
</feature>
<feature type="binding site" evidence="12">
    <location>
        <position position="116"/>
    </location>
    <ligand>
        <name>Mg(2+)</name>
        <dbReference type="ChEBI" id="CHEBI:18420"/>
        <label>1</label>
    </ligand>
</feature>
<feature type="domain" description="Fructose-1-6-bisphosphatase class 1 C-terminal" evidence="15">
    <location>
        <begin position="203"/>
        <end position="330"/>
    </location>
</feature>
<dbReference type="EC" id="3.1.3.11" evidence="4 12"/>
<dbReference type="OrthoDB" id="9806756at2"/>
<dbReference type="GO" id="GO:0006094">
    <property type="term" value="P:gluconeogenesis"/>
    <property type="evidence" value="ECO:0007669"/>
    <property type="project" value="UniProtKB-UniRule"/>
</dbReference>
<keyword evidence="7 12" id="KW-0378">Hydrolase</keyword>
<sequence length="342" mass="37098">MAKVTTLSEFIINNQKDFPYETSDLSRLLSSIQIAAKIVNREVNRAGLTDNILGAVGSTNVQGEEQQKLDVYANDRFIEAMASQKVVCGIGSEENDHFLGAEHGLSKDGQYIVMMDPLDGSSNIDVNVSIGTIFSIYRRVTPIGSEVAMEDFLQPGNRQVAAGYVVYGSSTMLVFSTGNGVNGFTLEPSLGLFCLSHPNLKSPEGGKIYSINEGNFTQFSPALQNYIHLCKSDKNINGKAMSARYIGSLVADFHRNLLKGGIYIYPGTKSAPNGKLRLLYEANPLAFLIEQAGGSASNGNKRILDIHPTELHQRCPLFIGSKKLVDEAVKHIASSEKTEALG</sequence>
<comment type="similarity">
    <text evidence="3 12 13">Belongs to the FBPase class 1 family.</text>
</comment>
<evidence type="ECO:0000256" key="13">
    <source>
        <dbReference type="RuleBase" id="RU000508"/>
    </source>
</evidence>
<dbReference type="GO" id="GO:0006000">
    <property type="term" value="P:fructose metabolic process"/>
    <property type="evidence" value="ECO:0007669"/>
    <property type="project" value="TreeGrafter"/>
</dbReference>
<evidence type="ECO:0000256" key="12">
    <source>
        <dbReference type="HAMAP-Rule" id="MF_01855"/>
    </source>
</evidence>
<name>A0A5C6VB47_9FLAO</name>
<evidence type="ECO:0000313" key="16">
    <source>
        <dbReference type="EMBL" id="TXC81831.1"/>
    </source>
</evidence>
<dbReference type="CDD" id="cd00354">
    <property type="entry name" value="FBPase"/>
    <property type="match status" value="1"/>
</dbReference>
<dbReference type="PIRSF" id="PIRSF000904">
    <property type="entry name" value="FBPtase_SBPase"/>
    <property type="match status" value="1"/>
</dbReference>
<dbReference type="NCBIfam" id="NF006779">
    <property type="entry name" value="PRK09293.1-3"/>
    <property type="match status" value="1"/>
</dbReference>
<feature type="domain" description="Fructose-1-6-bisphosphatase class I N-terminal" evidence="14">
    <location>
        <begin position="6"/>
        <end position="198"/>
    </location>
</feature>
<dbReference type="Gene3D" id="3.30.540.10">
    <property type="entry name" value="Fructose-1,6-Bisphosphatase, subunit A, domain 1"/>
    <property type="match status" value="1"/>
</dbReference>
<dbReference type="HAMAP" id="MF_01855">
    <property type="entry name" value="FBPase_class1"/>
    <property type="match status" value="1"/>
</dbReference>
<evidence type="ECO:0000259" key="15">
    <source>
        <dbReference type="Pfam" id="PF18913"/>
    </source>
</evidence>
<dbReference type="NCBIfam" id="NF006778">
    <property type="entry name" value="PRK09293.1-1"/>
    <property type="match status" value="1"/>
</dbReference>
<dbReference type="GO" id="GO:0042132">
    <property type="term" value="F:fructose 1,6-bisphosphate 1-phosphatase activity"/>
    <property type="evidence" value="ECO:0007669"/>
    <property type="project" value="UniProtKB-UniRule"/>
</dbReference>
<feature type="binding site" evidence="12">
    <location>
        <position position="119"/>
    </location>
    <ligand>
        <name>Mg(2+)</name>
        <dbReference type="ChEBI" id="CHEBI:18420"/>
        <label>2</label>
    </ligand>
</feature>
<keyword evidence="17" id="KW-1185">Reference proteome</keyword>
<evidence type="ECO:0000256" key="3">
    <source>
        <dbReference type="ARBA" id="ARBA00010941"/>
    </source>
</evidence>
<dbReference type="GO" id="GO:0030388">
    <property type="term" value="P:fructose 1,6-bisphosphate metabolic process"/>
    <property type="evidence" value="ECO:0007669"/>
    <property type="project" value="TreeGrafter"/>
</dbReference>
<comment type="cofactor">
    <cofactor evidence="12">
        <name>Mg(2+)</name>
        <dbReference type="ChEBI" id="CHEBI:18420"/>
    </cofactor>
    <text evidence="12">Binds 2 magnesium ions per subunit.</text>
</comment>
<feature type="binding site" evidence="12">
    <location>
        <position position="93"/>
    </location>
    <ligand>
        <name>Mg(2+)</name>
        <dbReference type="ChEBI" id="CHEBI:18420"/>
        <label>1</label>
    </ligand>
</feature>
<dbReference type="PIRSF" id="PIRSF500210">
    <property type="entry name" value="FBPtase"/>
    <property type="match status" value="1"/>
</dbReference>
<dbReference type="Proteomes" id="UP000321168">
    <property type="component" value="Unassembled WGS sequence"/>
</dbReference>
<comment type="caution">
    <text evidence="16">The sequence shown here is derived from an EMBL/GenBank/DDBJ whole genome shotgun (WGS) entry which is preliminary data.</text>
</comment>
<comment type="caution">
    <text evidence="12">Lacks conserved residue(s) required for the propagation of feature annotation.</text>
</comment>
<evidence type="ECO:0000256" key="2">
    <source>
        <dbReference type="ARBA" id="ARBA00005215"/>
    </source>
</evidence>
<reference evidence="16 17" key="1">
    <citation type="submission" date="2019-08" db="EMBL/GenBank/DDBJ databases">
        <title>Genome of Luteibaculum oceani JCM 18817.</title>
        <authorList>
            <person name="Bowman J.P."/>
        </authorList>
    </citation>
    <scope>NUCLEOTIDE SEQUENCE [LARGE SCALE GENOMIC DNA]</scope>
    <source>
        <strain evidence="16 17">JCM 18817</strain>
    </source>
</reference>
<comment type="catalytic activity">
    <reaction evidence="1 12">
        <text>beta-D-fructose 1,6-bisphosphate + H2O = beta-D-fructose 6-phosphate + phosphate</text>
        <dbReference type="Rhea" id="RHEA:11064"/>
        <dbReference type="ChEBI" id="CHEBI:15377"/>
        <dbReference type="ChEBI" id="CHEBI:32966"/>
        <dbReference type="ChEBI" id="CHEBI:43474"/>
        <dbReference type="ChEBI" id="CHEBI:57634"/>
        <dbReference type="EC" id="3.1.3.11"/>
    </reaction>
</comment>
<comment type="subcellular location">
    <subcellularLocation>
        <location evidence="12">Cytoplasm</location>
    </subcellularLocation>
</comment>
<evidence type="ECO:0000313" key="17">
    <source>
        <dbReference type="Proteomes" id="UP000321168"/>
    </source>
</evidence>
<dbReference type="FunFam" id="3.30.540.10:FF:000002">
    <property type="entry name" value="Fructose-1,6-bisphosphatase class 1"/>
    <property type="match status" value="1"/>
</dbReference>
<evidence type="ECO:0000256" key="1">
    <source>
        <dbReference type="ARBA" id="ARBA00001273"/>
    </source>
</evidence>
<dbReference type="InterPro" id="IPR000146">
    <property type="entry name" value="FBPase_class-1"/>
</dbReference>
<dbReference type="FunFam" id="3.40.190.80:FF:000001">
    <property type="entry name" value="Fructose-1,6-bisphosphatase class 1"/>
    <property type="match status" value="1"/>
</dbReference>
<dbReference type="SUPFAM" id="SSF56655">
    <property type="entry name" value="Carbohydrate phosphatase"/>
    <property type="match status" value="1"/>
</dbReference>
<evidence type="ECO:0000256" key="8">
    <source>
        <dbReference type="ARBA" id="ARBA00022842"/>
    </source>
</evidence>
<dbReference type="InterPro" id="IPR033391">
    <property type="entry name" value="FBPase_N"/>
</dbReference>
<dbReference type="PRINTS" id="PR00115">
    <property type="entry name" value="F16BPHPHTASE"/>
</dbReference>
<evidence type="ECO:0000256" key="6">
    <source>
        <dbReference type="ARBA" id="ARBA00022723"/>
    </source>
</evidence>
<organism evidence="16 17">
    <name type="scientific">Luteibaculum oceani</name>
    <dbReference type="NCBI Taxonomy" id="1294296"/>
    <lineage>
        <taxon>Bacteria</taxon>
        <taxon>Pseudomonadati</taxon>
        <taxon>Bacteroidota</taxon>
        <taxon>Flavobacteriia</taxon>
        <taxon>Flavobacteriales</taxon>
        <taxon>Luteibaculaceae</taxon>
        <taxon>Luteibaculum</taxon>
    </lineage>
</organism>
<dbReference type="PANTHER" id="PTHR11556">
    <property type="entry name" value="FRUCTOSE-1,6-BISPHOSPHATASE-RELATED"/>
    <property type="match status" value="1"/>
</dbReference>
<dbReference type="InterPro" id="IPR044015">
    <property type="entry name" value="FBPase_C_dom"/>
</dbReference>
<protein>
    <recommendedName>
        <fullName evidence="10 12">Fructose-1,6-bisphosphatase class 1</fullName>
        <shortName evidence="12">FBPase class 1</shortName>
        <ecNumber evidence="4 12">3.1.3.11</ecNumber>
    </recommendedName>
    <alternativeName>
        <fullName evidence="11 12">D-fructose-1,6-bisphosphate 1-phosphohydrolase class 1</fullName>
    </alternativeName>
</protein>
<accession>A0A5C6VB47</accession>
<feature type="binding site" evidence="12">
    <location>
        <begin position="119"/>
        <end position="122"/>
    </location>
    <ligand>
        <name>substrate</name>
    </ligand>
</feature>
<evidence type="ECO:0000256" key="7">
    <source>
        <dbReference type="ARBA" id="ARBA00022801"/>
    </source>
</evidence>
<dbReference type="EMBL" id="VORB01000003">
    <property type="protein sequence ID" value="TXC81831.1"/>
    <property type="molecule type" value="Genomic_DNA"/>
</dbReference>
<proteinExistence type="inferred from homology"/>
<dbReference type="InterPro" id="IPR020548">
    <property type="entry name" value="Fructose_bisphosphatase_AS"/>
</dbReference>
<evidence type="ECO:0000256" key="4">
    <source>
        <dbReference type="ARBA" id="ARBA00013093"/>
    </source>
</evidence>
<gene>
    <name evidence="12" type="primary">fbp</name>
    <name evidence="16" type="ORF">FRX97_04745</name>
</gene>
<keyword evidence="5 12" id="KW-0963">Cytoplasm</keyword>
<feature type="binding site" evidence="12">
    <location>
        <position position="281"/>
    </location>
    <ligand>
        <name>Mg(2+)</name>
        <dbReference type="ChEBI" id="CHEBI:18420"/>
        <label>2</label>
    </ligand>
</feature>
<keyword evidence="6 12" id="KW-0479">Metal-binding</keyword>
<evidence type="ECO:0000259" key="14">
    <source>
        <dbReference type="Pfam" id="PF00316"/>
    </source>
</evidence>
<dbReference type="Pfam" id="PF18913">
    <property type="entry name" value="FBPase_C"/>
    <property type="match status" value="1"/>
</dbReference>
<dbReference type="Gene3D" id="3.40.190.80">
    <property type="match status" value="1"/>
</dbReference>
<keyword evidence="8 12" id="KW-0460">Magnesium</keyword>
<evidence type="ECO:0000256" key="9">
    <source>
        <dbReference type="ARBA" id="ARBA00023277"/>
    </source>
</evidence>
<comment type="subunit">
    <text evidence="12">Homotetramer.</text>
</comment>
<dbReference type="Pfam" id="PF00316">
    <property type="entry name" value="FBPase"/>
    <property type="match status" value="1"/>
</dbReference>
<dbReference type="AlphaFoldDB" id="A0A5C6VB47"/>
<dbReference type="GO" id="GO:0000287">
    <property type="term" value="F:magnesium ion binding"/>
    <property type="evidence" value="ECO:0007669"/>
    <property type="project" value="UniProtKB-UniRule"/>
</dbReference>
<feature type="binding site" evidence="12">
    <location>
        <position position="275"/>
    </location>
    <ligand>
        <name>substrate</name>
    </ligand>
</feature>
<keyword evidence="9 12" id="KW-0119">Carbohydrate metabolism</keyword>
<feature type="binding site" evidence="12">
    <location>
        <position position="245"/>
    </location>
    <ligand>
        <name>substrate</name>
    </ligand>
</feature>
<dbReference type="PANTHER" id="PTHR11556:SF35">
    <property type="entry name" value="SEDOHEPTULOSE-1,7-BISPHOSPHATASE, CHLOROPLASTIC"/>
    <property type="match status" value="1"/>
</dbReference>
<feature type="binding site" evidence="12">
    <location>
        <position position="212"/>
    </location>
    <ligand>
        <name>substrate</name>
    </ligand>
</feature>
<feature type="binding site" evidence="12">
    <location>
        <position position="116"/>
    </location>
    <ligand>
        <name>Mg(2+)</name>
        <dbReference type="ChEBI" id="CHEBI:18420"/>
        <label>2</label>
    </ligand>
</feature>
<dbReference type="GO" id="GO:0006002">
    <property type="term" value="P:fructose 6-phosphate metabolic process"/>
    <property type="evidence" value="ECO:0007669"/>
    <property type="project" value="TreeGrafter"/>
</dbReference>
<comment type="pathway">
    <text evidence="2">Carbohydrate biosynthesis; Calvin cycle.</text>
</comment>
<dbReference type="GO" id="GO:0005829">
    <property type="term" value="C:cytosol"/>
    <property type="evidence" value="ECO:0007669"/>
    <property type="project" value="TreeGrafter"/>
</dbReference>
<evidence type="ECO:0000256" key="10">
    <source>
        <dbReference type="ARBA" id="ARBA00072069"/>
    </source>
</evidence>